<dbReference type="PANTHER" id="PTHR43591:SF24">
    <property type="entry name" value="2-METHOXY-6-POLYPRENYL-1,4-BENZOQUINOL METHYLASE, MITOCHONDRIAL"/>
    <property type="match status" value="1"/>
</dbReference>
<evidence type="ECO:0000313" key="3">
    <source>
        <dbReference type="Proteomes" id="UP000075604"/>
    </source>
</evidence>
<dbReference type="InterPro" id="IPR029063">
    <property type="entry name" value="SAM-dependent_MTases_sf"/>
</dbReference>
<dbReference type="GO" id="GO:0008757">
    <property type="term" value="F:S-adenosylmethionine-dependent methyltransferase activity"/>
    <property type="evidence" value="ECO:0007669"/>
    <property type="project" value="InterPro"/>
</dbReference>
<proteinExistence type="predicted"/>
<accession>A0A150NYX0</accession>
<dbReference type="Proteomes" id="UP000075604">
    <property type="component" value="Unassembled WGS sequence"/>
</dbReference>
<dbReference type="PANTHER" id="PTHR43591">
    <property type="entry name" value="METHYLTRANSFERASE"/>
    <property type="match status" value="1"/>
</dbReference>
<protein>
    <recommendedName>
        <fullName evidence="1">Methyltransferase type 11 domain-containing protein</fullName>
    </recommendedName>
</protein>
<dbReference type="Gene3D" id="3.40.50.150">
    <property type="entry name" value="Vaccinia Virus protein VP39"/>
    <property type="match status" value="1"/>
</dbReference>
<evidence type="ECO:0000259" key="1">
    <source>
        <dbReference type="Pfam" id="PF08241"/>
    </source>
</evidence>
<organism evidence="2 3">
    <name type="scientific">Sorangium cellulosum</name>
    <name type="common">Polyangium cellulosum</name>
    <dbReference type="NCBI Taxonomy" id="56"/>
    <lineage>
        <taxon>Bacteria</taxon>
        <taxon>Pseudomonadati</taxon>
        <taxon>Myxococcota</taxon>
        <taxon>Polyangia</taxon>
        <taxon>Polyangiales</taxon>
        <taxon>Polyangiaceae</taxon>
        <taxon>Sorangium</taxon>
    </lineage>
</organism>
<dbReference type="Pfam" id="PF08241">
    <property type="entry name" value="Methyltransf_11"/>
    <property type="match status" value="1"/>
</dbReference>
<dbReference type="EMBL" id="JELX01004541">
    <property type="protein sequence ID" value="KYF47225.1"/>
    <property type="molecule type" value="Genomic_DNA"/>
</dbReference>
<name>A0A150NYX0_SORCE</name>
<reference evidence="2 3" key="1">
    <citation type="submission" date="2014-02" db="EMBL/GenBank/DDBJ databases">
        <title>The small core and large imbalanced accessory genome model reveals a collaborative survival strategy of Sorangium cellulosum strains in nature.</title>
        <authorList>
            <person name="Han K."/>
            <person name="Peng R."/>
            <person name="Blom J."/>
            <person name="Li Y.-Z."/>
        </authorList>
    </citation>
    <scope>NUCLEOTIDE SEQUENCE [LARGE SCALE GENOMIC DNA]</scope>
    <source>
        <strain evidence="2 3">So0157-18</strain>
    </source>
</reference>
<evidence type="ECO:0000313" key="2">
    <source>
        <dbReference type="EMBL" id="KYF47225.1"/>
    </source>
</evidence>
<dbReference type="AlphaFoldDB" id="A0A150NYX0"/>
<dbReference type="InterPro" id="IPR013216">
    <property type="entry name" value="Methyltransf_11"/>
</dbReference>
<gene>
    <name evidence="2" type="ORF">BE04_15700</name>
</gene>
<comment type="caution">
    <text evidence="2">The sequence shown here is derived from an EMBL/GenBank/DDBJ whole genome shotgun (WGS) entry which is preliminary data.</text>
</comment>
<dbReference type="SUPFAM" id="SSF53335">
    <property type="entry name" value="S-adenosyl-L-methionine-dependent methyltransferases"/>
    <property type="match status" value="1"/>
</dbReference>
<sequence length="271" mass="29909">MIRFDVSRYPLCGAPEAMPALPRRPHRLTHQAWALASRRFVRNDIPPILDRLEGCTRILDIGGGTGVVVRRIAEALGGCTTVEPDAASASAIGEGRAGHRIRVLRGKAERLPIEEDSFDGVVSTWVLHYVDDVVRAVEEMIRVCDKRGSRIVIVQGAPDNEMIGLLNRNCCAAAGDAADHQGYLLATAAEVLFGRGFRSIEMTRVNVELRCEEADLEERIASAAEVLQRFWYDRHPAAELMKRRLAGELRAHFARKPSAIGNDGVLLVARR</sequence>
<dbReference type="CDD" id="cd02440">
    <property type="entry name" value="AdoMet_MTases"/>
    <property type="match status" value="1"/>
</dbReference>
<feature type="domain" description="Methyltransferase type 11" evidence="1">
    <location>
        <begin position="59"/>
        <end position="149"/>
    </location>
</feature>